<dbReference type="Pfam" id="PF22547">
    <property type="entry name" value="2H-SAK"/>
    <property type="match status" value="1"/>
</dbReference>
<accession>A0A1X2GZ94</accession>
<keyword evidence="3" id="KW-1185">Reference proteome</keyword>
<evidence type="ECO:0000313" key="2">
    <source>
        <dbReference type="EMBL" id="ORY89861.1"/>
    </source>
</evidence>
<dbReference type="EMBL" id="MCGN01000013">
    <property type="protein sequence ID" value="ORY89861.1"/>
    <property type="molecule type" value="Genomic_DNA"/>
</dbReference>
<reference evidence="2 3" key="1">
    <citation type="submission" date="2016-07" db="EMBL/GenBank/DDBJ databases">
        <title>Pervasive Adenine N6-methylation of Active Genes in Fungi.</title>
        <authorList>
            <consortium name="DOE Joint Genome Institute"/>
            <person name="Mondo S.J."/>
            <person name="Dannebaum R.O."/>
            <person name="Kuo R.C."/>
            <person name="Labutti K."/>
            <person name="Haridas S."/>
            <person name="Kuo A."/>
            <person name="Salamov A."/>
            <person name="Ahrendt S.R."/>
            <person name="Lipzen A."/>
            <person name="Sullivan W."/>
            <person name="Andreopoulos W.B."/>
            <person name="Clum A."/>
            <person name="Lindquist E."/>
            <person name="Daum C."/>
            <person name="Ramamoorthy G.K."/>
            <person name="Gryganskyi A."/>
            <person name="Culley D."/>
            <person name="Magnuson J.K."/>
            <person name="James T.Y."/>
            <person name="O'Malley M.A."/>
            <person name="Stajich J.E."/>
            <person name="Spatafora J.W."/>
            <person name="Visel A."/>
            <person name="Grigoriev I.V."/>
        </authorList>
    </citation>
    <scope>NUCLEOTIDE SEQUENCE [LARGE SCALE GENOMIC DNA]</scope>
    <source>
        <strain evidence="2 3">NRRL 2496</strain>
    </source>
</reference>
<dbReference type="OrthoDB" id="19045at2759"/>
<dbReference type="AlphaFoldDB" id="A0A1X2GZ94"/>
<feature type="domain" description="Swiss Army Knife 2H phosphoesterase" evidence="1">
    <location>
        <begin position="28"/>
        <end position="169"/>
    </location>
</feature>
<gene>
    <name evidence="2" type="ORF">BCR43DRAFT_499599</name>
</gene>
<dbReference type="InParanoid" id="A0A1X2GZ94"/>
<dbReference type="OMA" id="NHLEIAD"/>
<name>A0A1X2GZ94_SYNRA</name>
<organism evidence="2 3">
    <name type="scientific">Syncephalastrum racemosum</name>
    <name type="common">Filamentous fungus</name>
    <dbReference type="NCBI Taxonomy" id="13706"/>
    <lineage>
        <taxon>Eukaryota</taxon>
        <taxon>Fungi</taxon>
        <taxon>Fungi incertae sedis</taxon>
        <taxon>Mucoromycota</taxon>
        <taxon>Mucoromycotina</taxon>
        <taxon>Mucoromycetes</taxon>
        <taxon>Mucorales</taxon>
        <taxon>Syncephalastraceae</taxon>
        <taxon>Syncephalastrum</taxon>
    </lineage>
</organism>
<dbReference type="Proteomes" id="UP000242180">
    <property type="component" value="Unassembled WGS sequence"/>
</dbReference>
<evidence type="ECO:0000313" key="3">
    <source>
        <dbReference type="Proteomes" id="UP000242180"/>
    </source>
</evidence>
<dbReference type="InterPro" id="IPR054498">
    <property type="entry name" value="2H-SAK"/>
</dbReference>
<comment type="caution">
    <text evidence="2">The sequence shown here is derived from an EMBL/GenBank/DDBJ whole genome shotgun (WGS) entry which is preliminary data.</text>
</comment>
<protein>
    <recommendedName>
        <fullName evidence="1">Swiss Army Knife 2H phosphoesterase domain-containing protein</fullName>
    </recommendedName>
</protein>
<evidence type="ECO:0000259" key="1">
    <source>
        <dbReference type="Pfam" id="PF22547"/>
    </source>
</evidence>
<sequence>MPRKKKAVSMRMTEEASRMIYLRNMFRYVALDGPLVDAIGSRAQQCGRVPETHIQQKDRRDGPGTFHVTVINPRELPQALERIGVDSKVKKKKRPQMVDELVKHIQTRYGEAHTWPLPIDLGLGRVQDASSEAYYAVLHWPFGLWLRSQLGLHSSCFHVTAGFNSKDVHGLYKGPATLLDLHQPYFSYKLLKLWSDIAPYYTHDLVFLQRLLHQSRVQNDNTLFGSLAWLWLKANLSYLIAGSRRHNTKDV</sequence>
<proteinExistence type="predicted"/>